<evidence type="ECO:0000313" key="1">
    <source>
        <dbReference type="EMBL" id="MPC10813.1"/>
    </source>
</evidence>
<accession>A0A5B7CTL4</accession>
<keyword evidence="2" id="KW-1185">Reference proteome</keyword>
<evidence type="ECO:0000313" key="2">
    <source>
        <dbReference type="Proteomes" id="UP000324222"/>
    </source>
</evidence>
<name>A0A5B7CTL4_PORTR</name>
<dbReference type="AlphaFoldDB" id="A0A5B7CTL4"/>
<organism evidence="1 2">
    <name type="scientific">Portunus trituberculatus</name>
    <name type="common">Swimming crab</name>
    <name type="synonym">Neptunus trituberculatus</name>
    <dbReference type="NCBI Taxonomy" id="210409"/>
    <lineage>
        <taxon>Eukaryota</taxon>
        <taxon>Metazoa</taxon>
        <taxon>Ecdysozoa</taxon>
        <taxon>Arthropoda</taxon>
        <taxon>Crustacea</taxon>
        <taxon>Multicrustacea</taxon>
        <taxon>Malacostraca</taxon>
        <taxon>Eumalacostraca</taxon>
        <taxon>Eucarida</taxon>
        <taxon>Decapoda</taxon>
        <taxon>Pleocyemata</taxon>
        <taxon>Brachyura</taxon>
        <taxon>Eubrachyura</taxon>
        <taxon>Portunoidea</taxon>
        <taxon>Portunidae</taxon>
        <taxon>Portuninae</taxon>
        <taxon>Portunus</taxon>
    </lineage>
</organism>
<comment type="caution">
    <text evidence="1">The sequence shown here is derived from an EMBL/GenBank/DDBJ whole genome shotgun (WGS) entry which is preliminary data.</text>
</comment>
<dbReference type="EMBL" id="VSRR010000131">
    <property type="protein sequence ID" value="MPC10813.1"/>
    <property type="molecule type" value="Genomic_DNA"/>
</dbReference>
<reference evidence="1 2" key="1">
    <citation type="submission" date="2019-05" db="EMBL/GenBank/DDBJ databases">
        <title>Another draft genome of Portunus trituberculatus and its Hox gene families provides insights of decapod evolution.</title>
        <authorList>
            <person name="Jeong J.-H."/>
            <person name="Song I."/>
            <person name="Kim S."/>
            <person name="Choi T."/>
            <person name="Kim D."/>
            <person name="Ryu S."/>
            <person name="Kim W."/>
        </authorList>
    </citation>
    <scope>NUCLEOTIDE SEQUENCE [LARGE SCALE GENOMIC DNA]</scope>
    <source>
        <tissue evidence="1">Muscle</tissue>
    </source>
</reference>
<dbReference type="Proteomes" id="UP000324222">
    <property type="component" value="Unassembled WGS sequence"/>
</dbReference>
<proteinExistence type="predicted"/>
<protein>
    <submittedName>
        <fullName evidence="1">Uncharacterized protein</fullName>
    </submittedName>
</protein>
<gene>
    <name evidence="1" type="ORF">E2C01_003456</name>
</gene>
<sequence length="82" mass="9288">MKTSRHPDVIMIVHGGRSGSAGYGLCEFLLLEKTENLPFIHSPYFHKPRGQVMKGNTCDFSDKTARRYPTERARSSLFPIFG</sequence>